<evidence type="ECO:0000313" key="2">
    <source>
        <dbReference type="Proteomes" id="UP000256964"/>
    </source>
</evidence>
<organism evidence="1 2">
    <name type="scientific">Lentinus brumalis</name>
    <dbReference type="NCBI Taxonomy" id="2498619"/>
    <lineage>
        <taxon>Eukaryota</taxon>
        <taxon>Fungi</taxon>
        <taxon>Dikarya</taxon>
        <taxon>Basidiomycota</taxon>
        <taxon>Agaricomycotina</taxon>
        <taxon>Agaricomycetes</taxon>
        <taxon>Polyporales</taxon>
        <taxon>Polyporaceae</taxon>
        <taxon>Lentinus</taxon>
    </lineage>
</organism>
<dbReference type="AlphaFoldDB" id="A0A371DAG3"/>
<gene>
    <name evidence="1" type="ORF">OH76DRAFT_536124</name>
</gene>
<sequence length="129" mass="14072">MGVWVFIYDLRFATCALRLATCCWGGVCAWCFMRIYSFISSSSGATAVLPMASLDGFRPLPAVSCRATGPGCAPGERASRGGDQDRTDVVESCAQCPCRDTKRVPFGHEPDAHCRQRVRLILSHRTSIP</sequence>
<accession>A0A371DAG3</accession>
<proteinExistence type="predicted"/>
<protein>
    <submittedName>
        <fullName evidence="1">Uncharacterized protein</fullName>
    </submittedName>
</protein>
<keyword evidence="2" id="KW-1185">Reference proteome</keyword>
<reference evidence="1 2" key="1">
    <citation type="journal article" date="2018" name="Biotechnol. Biofuels">
        <title>Integrative visual omics of the white-rot fungus Polyporus brumalis exposes the biotechnological potential of its oxidative enzymes for delignifying raw plant biomass.</title>
        <authorList>
            <person name="Miyauchi S."/>
            <person name="Rancon A."/>
            <person name="Drula E."/>
            <person name="Hage H."/>
            <person name="Chaduli D."/>
            <person name="Favel A."/>
            <person name="Grisel S."/>
            <person name="Henrissat B."/>
            <person name="Herpoel-Gimbert I."/>
            <person name="Ruiz-Duenas F.J."/>
            <person name="Chevret D."/>
            <person name="Hainaut M."/>
            <person name="Lin J."/>
            <person name="Wang M."/>
            <person name="Pangilinan J."/>
            <person name="Lipzen A."/>
            <person name="Lesage-Meessen L."/>
            <person name="Navarro D."/>
            <person name="Riley R."/>
            <person name="Grigoriev I.V."/>
            <person name="Zhou S."/>
            <person name="Raouche S."/>
            <person name="Rosso M.N."/>
        </authorList>
    </citation>
    <scope>NUCLEOTIDE SEQUENCE [LARGE SCALE GENOMIC DNA]</scope>
    <source>
        <strain evidence="1 2">BRFM 1820</strain>
    </source>
</reference>
<evidence type="ECO:0000313" key="1">
    <source>
        <dbReference type="EMBL" id="RDX49518.1"/>
    </source>
</evidence>
<dbReference type="EMBL" id="KZ857405">
    <property type="protein sequence ID" value="RDX49518.1"/>
    <property type="molecule type" value="Genomic_DNA"/>
</dbReference>
<dbReference type="Proteomes" id="UP000256964">
    <property type="component" value="Unassembled WGS sequence"/>
</dbReference>
<name>A0A371DAG3_9APHY</name>